<dbReference type="CDD" id="cd04186">
    <property type="entry name" value="GT_2_like_c"/>
    <property type="match status" value="1"/>
</dbReference>
<accession>A0A0G0NJZ2</accession>
<dbReference type="EMBL" id="LBVL01000001">
    <property type="protein sequence ID" value="KKQ86209.1"/>
    <property type="molecule type" value="Genomic_DNA"/>
</dbReference>
<dbReference type="STRING" id="1618570.UT08_C0001G0075"/>
<name>A0A0G0NJZ2_9BACT</name>
<dbReference type="PANTHER" id="PTHR43179:SF7">
    <property type="entry name" value="RHAMNOSYLTRANSFERASE WBBL"/>
    <property type="match status" value="1"/>
</dbReference>
<gene>
    <name evidence="2" type="ORF">UT08_C0001G0075</name>
</gene>
<dbReference type="Proteomes" id="UP000034081">
    <property type="component" value="Unassembled WGS sequence"/>
</dbReference>
<dbReference type="AlphaFoldDB" id="A0A0G0NJZ2"/>
<dbReference type="InterPro" id="IPR029044">
    <property type="entry name" value="Nucleotide-diphossugar_trans"/>
</dbReference>
<reference evidence="2 3" key="1">
    <citation type="journal article" date="2015" name="Nature">
        <title>rRNA introns, odd ribosomes, and small enigmatic genomes across a large radiation of phyla.</title>
        <authorList>
            <person name="Brown C.T."/>
            <person name="Hug L.A."/>
            <person name="Thomas B.C."/>
            <person name="Sharon I."/>
            <person name="Castelle C.J."/>
            <person name="Singh A."/>
            <person name="Wilkins M.J."/>
            <person name="Williams K.H."/>
            <person name="Banfield J.F."/>
        </authorList>
    </citation>
    <scope>NUCLEOTIDE SEQUENCE [LARGE SCALE GENOMIC DNA]</scope>
</reference>
<evidence type="ECO:0000259" key="1">
    <source>
        <dbReference type="Pfam" id="PF00535"/>
    </source>
</evidence>
<evidence type="ECO:0000313" key="2">
    <source>
        <dbReference type="EMBL" id="KKQ86209.1"/>
    </source>
</evidence>
<protein>
    <submittedName>
        <fullName evidence="2">Family 2 glycosyl transferase</fullName>
    </submittedName>
</protein>
<dbReference type="SUPFAM" id="SSF53448">
    <property type="entry name" value="Nucleotide-diphospho-sugar transferases"/>
    <property type="match status" value="1"/>
</dbReference>
<dbReference type="GO" id="GO:0016740">
    <property type="term" value="F:transferase activity"/>
    <property type="evidence" value="ECO:0007669"/>
    <property type="project" value="UniProtKB-KW"/>
</dbReference>
<sequence>MMDVSVIIVSFNTLQLTIQSIKSVLNEGSGLKKEIIVVDNGSTDGSVAAIRNFQFPISNYQLKIIENKSNLGFAKANNQGIKKAKGKYILLLNSDTKVKKNAIERLVDFAYENPEAGAVVPRLLNPDGSVQSSVFRLPTITRAIKQYWFGHKGLLDKYYPQGVGPVEIESAVMASFLITPKALKEVGPLNENYFMYYEDLDYCRNLKQAHLKVYYLPTAEVVHYHGASGKGLINTENQWRRLIPSSIIYHGTLEHYLFNFIIWSGQKFRN</sequence>
<dbReference type="PANTHER" id="PTHR43179">
    <property type="entry name" value="RHAMNOSYLTRANSFERASE WBBL"/>
    <property type="match status" value="1"/>
</dbReference>
<organism evidence="2 3">
    <name type="scientific">Candidatus Woesebacteria bacterium GW2011_GWB1_38_8</name>
    <dbReference type="NCBI Taxonomy" id="1618570"/>
    <lineage>
        <taxon>Bacteria</taxon>
        <taxon>Candidatus Woeseibacteriota</taxon>
    </lineage>
</organism>
<evidence type="ECO:0000313" key="3">
    <source>
        <dbReference type="Proteomes" id="UP000034081"/>
    </source>
</evidence>
<dbReference type="Gene3D" id="3.90.550.10">
    <property type="entry name" value="Spore Coat Polysaccharide Biosynthesis Protein SpsA, Chain A"/>
    <property type="match status" value="1"/>
</dbReference>
<dbReference type="Pfam" id="PF00535">
    <property type="entry name" value="Glycos_transf_2"/>
    <property type="match status" value="1"/>
</dbReference>
<dbReference type="InterPro" id="IPR001173">
    <property type="entry name" value="Glyco_trans_2-like"/>
</dbReference>
<comment type="caution">
    <text evidence="2">The sequence shown here is derived from an EMBL/GenBank/DDBJ whole genome shotgun (WGS) entry which is preliminary data.</text>
</comment>
<keyword evidence="2" id="KW-0808">Transferase</keyword>
<proteinExistence type="predicted"/>
<feature type="domain" description="Glycosyltransferase 2-like" evidence="1">
    <location>
        <begin position="5"/>
        <end position="134"/>
    </location>
</feature>